<reference evidence="2" key="1">
    <citation type="submission" date="2020-02" db="EMBL/GenBank/DDBJ databases">
        <authorList>
            <person name="Meier V. D."/>
        </authorList>
    </citation>
    <scope>NUCLEOTIDE SEQUENCE</scope>
    <source>
        <strain evidence="2">AVDCRST_MAG07</strain>
    </source>
</reference>
<dbReference type="EMBL" id="CADCUB010000037">
    <property type="protein sequence ID" value="CAA9313216.1"/>
    <property type="molecule type" value="Genomic_DNA"/>
</dbReference>
<evidence type="ECO:0000256" key="1">
    <source>
        <dbReference type="SAM" id="MobiDB-lite"/>
    </source>
</evidence>
<feature type="non-terminal residue" evidence="2">
    <location>
        <position position="1"/>
    </location>
</feature>
<feature type="compositionally biased region" description="Basic residues" evidence="1">
    <location>
        <begin position="24"/>
        <end position="33"/>
    </location>
</feature>
<proteinExistence type="predicted"/>
<sequence>WAAGGSGPLVRPGRGRSGPLVRPGRGRSVRRGSRSWPVASAGPSTAARGRRTARCRSTAPAPPARERARTGGPPHRPGSF</sequence>
<accession>A0A6J4KWJ4</accession>
<feature type="region of interest" description="Disordered" evidence="1">
    <location>
        <begin position="1"/>
        <end position="80"/>
    </location>
</feature>
<evidence type="ECO:0000313" key="2">
    <source>
        <dbReference type="EMBL" id="CAA9313216.1"/>
    </source>
</evidence>
<protein>
    <submittedName>
        <fullName evidence="2">Uncharacterized protein</fullName>
    </submittedName>
</protein>
<feature type="compositionally biased region" description="Low complexity" evidence="1">
    <location>
        <begin position="8"/>
        <end position="23"/>
    </location>
</feature>
<organism evidence="2">
    <name type="scientific">uncultured Frankineae bacterium</name>
    <dbReference type="NCBI Taxonomy" id="437475"/>
    <lineage>
        <taxon>Bacteria</taxon>
        <taxon>Bacillati</taxon>
        <taxon>Actinomycetota</taxon>
        <taxon>Actinomycetes</taxon>
        <taxon>Frankiales</taxon>
        <taxon>environmental samples</taxon>
    </lineage>
</organism>
<feature type="non-terminal residue" evidence="2">
    <location>
        <position position="80"/>
    </location>
</feature>
<name>A0A6J4KWJ4_9ACTN</name>
<gene>
    <name evidence="2" type="ORF">AVDCRST_MAG07-639</name>
</gene>
<dbReference type="AlphaFoldDB" id="A0A6J4KWJ4"/>